<comment type="similarity">
    <text evidence="8">Belongs to the glycosyltransferase 2 family. GtrB subfamily.</text>
</comment>
<protein>
    <recommendedName>
        <fullName evidence="11">Glycosyltransferase 2-like domain-containing protein</fullName>
    </recommendedName>
</protein>
<evidence type="ECO:0000256" key="7">
    <source>
        <dbReference type="ARBA" id="ARBA00023136"/>
    </source>
</evidence>
<evidence type="ECO:0000256" key="2">
    <source>
        <dbReference type="ARBA" id="ARBA00022475"/>
    </source>
</evidence>
<dbReference type="GO" id="GO:0016757">
    <property type="term" value="F:glycosyltransferase activity"/>
    <property type="evidence" value="ECO:0007669"/>
    <property type="project" value="UniProtKB-KW"/>
</dbReference>
<organism evidence="12 13">
    <name type="scientific">Aquisphaera giovannonii</name>
    <dbReference type="NCBI Taxonomy" id="406548"/>
    <lineage>
        <taxon>Bacteria</taxon>
        <taxon>Pseudomonadati</taxon>
        <taxon>Planctomycetota</taxon>
        <taxon>Planctomycetia</taxon>
        <taxon>Isosphaerales</taxon>
        <taxon>Isosphaeraceae</taxon>
        <taxon>Aquisphaera</taxon>
    </lineage>
</organism>
<feature type="transmembrane region" description="Helical" evidence="10">
    <location>
        <begin position="233"/>
        <end position="253"/>
    </location>
</feature>
<dbReference type="GO" id="GO:0005886">
    <property type="term" value="C:plasma membrane"/>
    <property type="evidence" value="ECO:0007669"/>
    <property type="project" value="UniProtKB-SubCell"/>
</dbReference>
<keyword evidence="7 10" id="KW-0472">Membrane</keyword>
<keyword evidence="5 10" id="KW-0812">Transmembrane</keyword>
<name>A0A5B9WEH8_9BACT</name>
<dbReference type="FunFam" id="3.90.550.10:FF:000079">
    <property type="entry name" value="Probable glycosyl transferase"/>
    <property type="match status" value="1"/>
</dbReference>
<keyword evidence="2" id="KW-1003">Cell membrane</keyword>
<dbReference type="PANTHER" id="PTHR48090">
    <property type="entry name" value="UNDECAPRENYL-PHOSPHATE 4-DEOXY-4-FORMAMIDO-L-ARABINOSE TRANSFERASE-RELATED"/>
    <property type="match status" value="1"/>
</dbReference>
<dbReference type="CDD" id="cd04187">
    <property type="entry name" value="DPM1_like_bac"/>
    <property type="match status" value="1"/>
</dbReference>
<evidence type="ECO:0000256" key="6">
    <source>
        <dbReference type="ARBA" id="ARBA00022989"/>
    </source>
</evidence>
<evidence type="ECO:0000259" key="11">
    <source>
        <dbReference type="Pfam" id="PF00535"/>
    </source>
</evidence>
<dbReference type="PANTHER" id="PTHR48090:SF1">
    <property type="entry name" value="PROPHAGE BACTOPRENOL GLUCOSYL TRANSFERASE HOMOLOG"/>
    <property type="match status" value="1"/>
</dbReference>
<reference evidence="12 13" key="1">
    <citation type="submission" date="2019-08" db="EMBL/GenBank/DDBJ databases">
        <title>Deep-cultivation of Planctomycetes and their phenomic and genomic characterization uncovers novel biology.</title>
        <authorList>
            <person name="Wiegand S."/>
            <person name="Jogler M."/>
            <person name="Boedeker C."/>
            <person name="Pinto D."/>
            <person name="Vollmers J."/>
            <person name="Rivas-Marin E."/>
            <person name="Kohn T."/>
            <person name="Peeters S.H."/>
            <person name="Heuer A."/>
            <person name="Rast P."/>
            <person name="Oberbeckmann S."/>
            <person name="Bunk B."/>
            <person name="Jeske O."/>
            <person name="Meyerdierks A."/>
            <person name="Storesund J.E."/>
            <person name="Kallscheuer N."/>
            <person name="Luecker S."/>
            <person name="Lage O.M."/>
            <person name="Pohl T."/>
            <person name="Merkel B.J."/>
            <person name="Hornburger P."/>
            <person name="Mueller R.-W."/>
            <person name="Bruemmer F."/>
            <person name="Labrenz M."/>
            <person name="Spormann A.M."/>
            <person name="Op den Camp H."/>
            <person name="Overmann J."/>
            <person name="Amann R."/>
            <person name="Jetten M.S.M."/>
            <person name="Mascher T."/>
            <person name="Medema M.H."/>
            <person name="Devos D.P."/>
            <person name="Kaster A.-K."/>
            <person name="Ovreas L."/>
            <person name="Rohde M."/>
            <person name="Galperin M.Y."/>
            <person name="Jogler C."/>
        </authorList>
    </citation>
    <scope>NUCLEOTIDE SEQUENCE [LARGE SCALE GENOMIC DNA]</scope>
    <source>
        <strain evidence="12 13">OJF2</strain>
    </source>
</reference>
<evidence type="ECO:0000256" key="1">
    <source>
        <dbReference type="ARBA" id="ARBA00004651"/>
    </source>
</evidence>
<evidence type="ECO:0000313" key="13">
    <source>
        <dbReference type="Proteomes" id="UP000324233"/>
    </source>
</evidence>
<accession>A0A5B9WEH8</accession>
<dbReference type="InterPro" id="IPR001173">
    <property type="entry name" value="Glyco_trans_2-like"/>
</dbReference>
<feature type="transmembrane region" description="Helical" evidence="10">
    <location>
        <begin position="265"/>
        <end position="291"/>
    </location>
</feature>
<dbReference type="InterPro" id="IPR050256">
    <property type="entry name" value="Glycosyltransferase_2"/>
</dbReference>
<gene>
    <name evidence="12" type="ORF">OJF2_68880</name>
</gene>
<dbReference type="Proteomes" id="UP000324233">
    <property type="component" value="Chromosome"/>
</dbReference>
<keyword evidence="6 10" id="KW-1133">Transmembrane helix</keyword>
<evidence type="ECO:0000256" key="5">
    <source>
        <dbReference type="ARBA" id="ARBA00022692"/>
    </source>
</evidence>
<dbReference type="Gene3D" id="3.90.550.10">
    <property type="entry name" value="Spore Coat Polysaccharide Biosynthesis Protein SpsA, Chain A"/>
    <property type="match status" value="1"/>
</dbReference>
<dbReference type="RefSeq" id="WP_246196286.1">
    <property type="nucleotide sequence ID" value="NZ_CP042997.1"/>
</dbReference>
<keyword evidence="13" id="KW-1185">Reference proteome</keyword>
<feature type="domain" description="Glycosyltransferase 2-like" evidence="11">
    <location>
        <begin position="10"/>
        <end position="171"/>
    </location>
</feature>
<dbReference type="KEGG" id="agv:OJF2_68880"/>
<proteinExistence type="inferred from homology"/>
<sequence length="339" mass="37177">MTGEESPLLSVVVPLFDEERNVEALHRRLTAVLAPRGEPYELVLVDDGSRDATGGLLDGIHDSDPRVTVIHLSRNFGHQAAVSAGLDHALGRAVVVMDGDLQDPPELLPRFLERWRAGADVVYAVRRNRKEGAVKKLGYFAFYRIMNAISDLDIPLDSGDFCLMDRRVVDALKALPERMRFVRGLRTFVGFRQEGLEYERDPRATGRPKYTFRALVGLAISGLISFSGYPLRIVTYLGIATAAMAAAMTAWVFHDAFTSGTAPQGWASTMVTVLFMGSIQMVAMGILGEYIRLIFLESKGRPFYIVRTYRSHESPGGPGRPAGPPAANGLATGRGDRVP</sequence>
<feature type="region of interest" description="Disordered" evidence="9">
    <location>
        <begin position="312"/>
        <end position="339"/>
    </location>
</feature>
<dbReference type="InterPro" id="IPR029044">
    <property type="entry name" value="Nucleotide-diphossugar_trans"/>
</dbReference>
<keyword evidence="3" id="KW-0328">Glycosyltransferase</keyword>
<keyword evidence="4" id="KW-0808">Transferase</keyword>
<dbReference type="SUPFAM" id="SSF53448">
    <property type="entry name" value="Nucleotide-diphospho-sugar transferases"/>
    <property type="match status" value="1"/>
</dbReference>
<dbReference type="EMBL" id="CP042997">
    <property type="protein sequence ID" value="QEH38290.1"/>
    <property type="molecule type" value="Genomic_DNA"/>
</dbReference>
<evidence type="ECO:0000256" key="9">
    <source>
        <dbReference type="SAM" id="MobiDB-lite"/>
    </source>
</evidence>
<evidence type="ECO:0000256" key="3">
    <source>
        <dbReference type="ARBA" id="ARBA00022676"/>
    </source>
</evidence>
<evidence type="ECO:0000256" key="4">
    <source>
        <dbReference type="ARBA" id="ARBA00022679"/>
    </source>
</evidence>
<evidence type="ECO:0000313" key="12">
    <source>
        <dbReference type="EMBL" id="QEH38290.1"/>
    </source>
</evidence>
<comment type="subcellular location">
    <subcellularLocation>
        <location evidence="1">Cell membrane</location>
        <topology evidence="1">Multi-pass membrane protein</topology>
    </subcellularLocation>
</comment>
<dbReference type="AlphaFoldDB" id="A0A5B9WEH8"/>
<dbReference type="Pfam" id="PF00535">
    <property type="entry name" value="Glycos_transf_2"/>
    <property type="match status" value="1"/>
</dbReference>
<evidence type="ECO:0000256" key="8">
    <source>
        <dbReference type="ARBA" id="ARBA00038152"/>
    </source>
</evidence>
<evidence type="ECO:0000256" key="10">
    <source>
        <dbReference type="SAM" id="Phobius"/>
    </source>
</evidence>
<feature type="transmembrane region" description="Helical" evidence="10">
    <location>
        <begin position="210"/>
        <end position="226"/>
    </location>
</feature>